<dbReference type="Proteomes" id="UP001063166">
    <property type="component" value="Unassembled WGS sequence"/>
</dbReference>
<comment type="subcellular location">
    <subcellularLocation>
        <location evidence="1">Endomembrane system</location>
        <topology evidence="1">Multi-pass membrane protein</topology>
    </subcellularLocation>
</comment>
<organism evidence="8 9">
    <name type="scientific">Lyophyllum shimeji</name>
    <name type="common">Hon-shimeji</name>
    <name type="synonym">Tricholoma shimeji</name>
    <dbReference type="NCBI Taxonomy" id="47721"/>
    <lineage>
        <taxon>Eukaryota</taxon>
        <taxon>Fungi</taxon>
        <taxon>Dikarya</taxon>
        <taxon>Basidiomycota</taxon>
        <taxon>Agaricomycotina</taxon>
        <taxon>Agaricomycetes</taxon>
        <taxon>Agaricomycetidae</taxon>
        <taxon>Agaricales</taxon>
        <taxon>Tricholomatineae</taxon>
        <taxon>Lyophyllaceae</taxon>
        <taxon>Lyophyllum</taxon>
    </lineage>
</organism>
<evidence type="ECO:0000256" key="6">
    <source>
        <dbReference type="SAM" id="Phobius"/>
    </source>
</evidence>
<keyword evidence="4 6" id="KW-0472">Membrane</keyword>
<keyword evidence="3 6" id="KW-1133">Transmembrane helix</keyword>
<evidence type="ECO:0000259" key="7">
    <source>
        <dbReference type="Pfam" id="PF02656"/>
    </source>
</evidence>
<reference evidence="8" key="1">
    <citation type="submission" date="2022-07" db="EMBL/GenBank/DDBJ databases">
        <title>The genome of Lyophyllum shimeji provides insight into the initial evolution of ectomycorrhizal fungal genome.</title>
        <authorList>
            <person name="Kobayashi Y."/>
            <person name="Shibata T."/>
            <person name="Hirakawa H."/>
            <person name="Shigenobu S."/>
            <person name="Nishiyama T."/>
            <person name="Yamada A."/>
            <person name="Hasebe M."/>
            <person name="Kawaguchi M."/>
        </authorList>
    </citation>
    <scope>NUCLEOTIDE SEQUENCE</scope>
    <source>
        <strain evidence="8">AT787</strain>
    </source>
</reference>
<evidence type="ECO:0000256" key="1">
    <source>
        <dbReference type="ARBA" id="ARBA00004127"/>
    </source>
</evidence>
<evidence type="ECO:0000256" key="5">
    <source>
        <dbReference type="SAM" id="MobiDB-lite"/>
    </source>
</evidence>
<dbReference type="GO" id="GO:0033254">
    <property type="term" value="C:vacuolar transporter chaperone complex"/>
    <property type="evidence" value="ECO:0007669"/>
    <property type="project" value="TreeGrafter"/>
</dbReference>
<dbReference type="GO" id="GO:0012505">
    <property type="term" value="C:endomembrane system"/>
    <property type="evidence" value="ECO:0007669"/>
    <property type="project" value="UniProtKB-SubCell"/>
</dbReference>
<dbReference type="InterPro" id="IPR051572">
    <property type="entry name" value="VTC_Complex_Subunit"/>
</dbReference>
<comment type="caution">
    <text evidence="8">The sequence shown here is derived from an EMBL/GenBank/DDBJ whole genome shotgun (WGS) entry which is preliminary data.</text>
</comment>
<evidence type="ECO:0000313" key="9">
    <source>
        <dbReference type="Proteomes" id="UP001063166"/>
    </source>
</evidence>
<keyword evidence="2 6" id="KW-0812">Transmembrane</keyword>
<dbReference type="Pfam" id="PF02656">
    <property type="entry name" value="DUF202"/>
    <property type="match status" value="1"/>
</dbReference>
<dbReference type="EMBL" id="BRPK01000008">
    <property type="protein sequence ID" value="GLB40298.1"/>
    <property type="molecule type" value="Genomic_DNA"/>
</dbReference>
<proteinExistence type="predicted"/>
<evidence type="ECO:0000256" key="2">
    <source>
        <dbReference type="ARBA" id="ARBA00022692"/>
    </source>
</evidence>
<dbReference type="GO" id="GO:0000329">
    <property type="term" value="C:fungal-type vacuole membrane"/>
    <property type="evidence" value="ECO:0007669"/>
    <property type="project" value="TreeGrafter"/>
</dbReference>
<evidence type="ECO:0000256" key="3">
    <source>
        <dbReference type="ARBA" id="ARBA00022989"/>
    </source>
</evidence>
<sequence length="235" mass="26422">MTDSPATTSRSHSHDRDDEDRFSSSIFRRSLHAVGDMLSPFSTAAIATLPRLTRPARYVRADAYPQVPTDEAGRRPTVRDYHAINALPPQVRVPKKVATPIRVEAKVWFANERTWVAWLNMAVLIATLALALFNASQDPIATTFSYVYAVISICVLIYAFALYQYRISMIRRRDPGHFDSIAGPVALGVALFIAVVANFLVRVRELRRKDVPIPGSGLFTFDKTNTSRLFFYTQD</sequence>
<keyword evidence="9" id="KW-1185">Reference proteome</keyword>
<feature type="transmembrane region" description="Helical" evidence="6">
    <location>
        <begin position="140"/>
        <end position="161"/>
    </location>
</feature>
<gene>
    <name evidence="8" type="ORF">LshimejAT787_0801690</name>
</gene>
<feature type="transmembrane region" description="Helical" evidence="6">
    <location>
        <begin position="181"/>
        <end position="201"/>
    </location>
</feature>
<dbReference type="OrthoDB" id="2243669at2759"/>
<feature type="domain" description="DUF202" evidence="7">
    <location>
        <begin position="106"/>
        <end position="168"/>
    </location>
</feature>
<evidence type="ECO:0000313" key="8">
    <source>
        <dbReference type="EMBL" id="GLB40298.1"/>
    </source>
</evidence>
<dbReference type="PANTHER" id="PTHR46140:SF2">
    <property type="entry name" value="VACUOLAR TRANSPORTER CHAPERONE 3 COMPLEX SUBUNIT 3-RELATED"/>
    <property type="match status" value="1"/>
</dbReference>
<feature type="compositionally biased region" description="Basic and acidic residues" evidence="5">
    <location>
        <begin position="12"/>
        <end position="21"/>
    </location>
</feature>
<dbReference type="PANTHER" id="PTHR46140">
    <property type="entry name" value="VACUOLAR TRANSPORTER CHAPERONE 1-RELATED"/>
    <property type="match status" value="1"/>
</dbReference>
<protein>
    <recommendedName>
        <fullName evidence="7">DUF202 domain-containing protein</fullName>
    </recommendedName>
</protein>
<evidence type="ECO:0000256" key="4">
    <source>
        <dbReference type="ARBA" id="ARBA00023136"/>
    </source>
</evidence>
<feature type="region of interest" description="Disordered" evidence="5">
    <location>
        <begin position="1"/>
        <end position="21"/>
    </location>
</feature>
<name>A0A9P3UP41_LYOSH</name>
<feature type="transmembrane region" description="Helical" evidence="6">
    <location>
        <begin position="115"/>
        <end position="133"/>
    </location>
</feature>
<dbReference type="InterPro" id="IPR003807">
    <property type="entry name" value="DUF202"/>
</dbReference>
<dbReference type="AlphaFoldDB" id="A0A9P3UP41"/>
<accession>A0A9P3UP41</accession>